<feature type="non-terminal residue" evidence="1">
    <location>
        <position position="1"/>
    </location>
</feature>
<sequence length="52" mass="6229">SEIPDLFAYLVKQDFAKGLMPLRFNLEILYFEREKRRAWERAILGKRAADDK</sequence>
<comment type="caution">
    <text evidence="1">The sequence shown here is derived from an EMBL/GenBank/DDBJ whole genome shotgun (WGS) entry which is preliminary data.</text>
</comment>
<gene>
    <name evidence="1" type="ORF">S12H4_25838</name>
</gene>
<accession>X1RAA4</accession>
<dbReference type="EMBL" id="BARW01014600">
    <property type="protein sequence ID" value="GAI77702.1"/>
    <property type="molecule type" value="Genomic_DNA"/>
</dbReference>
<organism evidence="1">
    <name type="scientific">marine sediment metagenome</name>
    <dbReference type="NCBI Taxonomy" id="412755"/>
    <lineage>
        <taxon>unclassified sequences</taxon>
        <taxon>metagenomes</taxon>
        <taxon>ecological metagenomes</taxon>
    </lineage>
</organism>
<protein>
    <submittedName>
        <fullName evidence="1">Uncharacterized protein</fullName>
    </submittedName>
</protein>
<dbReference type="AlphaFoldDB" id="X1RAA4"/>
<name>X1RAA4_9ZZZZ</name>
<proteinExistence type="predicted"/>
<reference evidence="1" key="1">
    <citation type="journal article" date="2014" name="Front. Microbiol.">
        <title>High frequency of phylogenetically diverse reductive dehalogenase-homologous genes in deep subseafloor sedimentary metagenomes.</title>
        <authorList>
            <person name="Kawai M."/>
            <person name="Futagami T."/>
            <person name="Toyoda A."/>
            <person name="Takaki Y."/>
            <person name="Nishi S."/>
            <person name="Hori S."/>
            <person name="Arai W."/>
            <person name="Tsubouchi T."/>
            <person name="Morono Y."/>
            <person name="Uchiyama I."/>
            <person name="Ito T."/>
            <person name="Fujiyama A."/>
            <person name="Inagaki F."/>
            <person name="Takami H."/>
        </authorList>
    </citation>
    <scope>NUCLEOTIDE SEQUENCE</scope>
    <source>
        <strain evidence="1">Expedition CK06-06</strain>
    </source>
</reference>
<evidence type="ECO:0000313" key="1">
    <source>
        <dbReference type="EMBL" id="GAI77702.1"/>
    </source>
</evidence>